<dbReference type="InterPro" id="IPR036861">
    <property type="entry name" value="Endochitinase-like_sf"/>
</dbReference>
<feature type="domain" description="Chitin-binding type-1" evidence="13">
    <location>
        <begin position="337"/>
        <end position="409"/>
    </location>
</feature>
<dbReference type="Gene3D" id="3.10.350.10">
    <property type="entry name" value="LysM domain"/>
    <property type="match status" value="2"/>
</dbReference>
<organism evidence="16 17">
    <name type="scientific">Penicillium frequentans</name>
    <dbReference type="NCBI Taxonomy" id="3151616"/>
    <lineage>
        <taxon>Eukaryota</taxon>
        <taxon>Fungi</taxon>
        <taxon>Dikarya</taxon>
        <taxon>Ascomycota</taxon>
        <taxon>Pezizomycotina</taxon>
        <taxon>Eurotiomycetes</taxon>
        <taxon>Eurotiomycetidae</taxon>
        <taxon>Eurotiales</taxon>
        <taxon>Aspergillaceae</taxon>
        <taxon>Penicillium</taxon>
    </lineage>
</organism>
<dbReference type="Gene3D" id="3.20.20.80">
    <property type="entry name" value="Glycosidases"/>
    <property type="match status" value="1"/>
</dbReference>
<keyword evidence="5 12" id="KW-0378">Hydrolase</keyword>
<keyword evidence="10" id="KW-0624">Polysaccharide degradation</keyword>
<keyword evidence="6" id="KW-0146">Chitin degradation</keyword>
<evidence type="ECO:0000256" key="10">
    <source>
        <dbReference type="ARBA" id="ARBA00023326"/>
    </source>
</evidence>
<dbReference type="InterPro" id="IPR029070">
    <property type="entry name" value="Chitinase_insertion_sf"/>
</dbReference>
<feature type="disulfide bond" evidence="11">
    <location>
        <begin position="364"/>
        <end position="376"/>
    </location>
</feature>
<keyword evidence="17" id="KW-1185">Reference proteome</keyword>
<evidence type="ECO:0000256" key="6">
    <source>
        <dbReference type="ARBA" id="ARBA00023024"/>
    </source>
</evidence>
<dbReference type="GO" id="GO:0008061">
    <property type="term" value="F:chitin binding"/>
    <property type="evidence" value="ECO:0007669"/>
    <property type="project" value="UniProtKB-UniRule"/>
</dbReference>
<evidence type="ECO:0000256" key="2">
    <source>
        <dbReference type="ARBA" id="ARBA00008682"/>
    </source>
</evidence>
<gene>
    <name evidence="16" type="ORF">N7494_007963</name>
</gene>
<comment type="catalytic activity">
    <reaction evidence="1">
        <text>Random endo-hydrolysis of N-acetyl-beta-D-glucosaminide (1-&gt;4)-beta-linkages in chitin and chitodextrins.</text>
        <dbReference type="EC" id="3.2.1.14"/>
    </reaction>
</comment>
<name>A0AAD6GEP5_9EURO</name>
<dbReference type="Gene3D" id="3.10.50.10">
    <property type="match status" value="1"/>
</dbReference>
<dbReference type="EMBL" id="JAQIZZ010000006">
    <property type="protein sequence ID" value="KAJ5538484.1"/>
    <property type="molecule type" value="Genomic_DNA"/>
</dbReference>
<dbReference type="Pfam" id="PF00187">
    <property type="entry name" value="Chitin_bind_1"/>
    <property type="match status" value="1"/>
</dbReference>
<dbReference type="SMART" id="SM00636">
    <property type="entry name" value="Glyco_18"/>
    <property type="match status" value="1"/>
</dbReference>
<dbReference type="Pfam" id="PF00704">
    <property type="entry name" value="Glyco_hydro_18"/>
    <property type="match status" value="1"/>
</dbReference>
<proteinExistence type="inferred from homology"/>
<dbReference type="SUPFAM" id="SSF54556">
    <property type="entry name" value="Chitinase insertion domain"/>
    <property type="match status" value="1"/>
</dbReference>
<dbReference type="SMART" id="SM00257">
    <property type="entry name" value="LysM"/>
    <property type="match status" value="2"/>
</dbReference>
<dbReference type="AlphaFoldDB" id="A0AAD6GEP5"/>
<comment type="caution">
    <text evidence="16">The sequence shown here is derived from an EMBL/GenBank/DDBJ whole genome shotgun (WGS) entry which is preliminary data.</text>
</comment>
<protein>
    <recommendedName>
        <fullName evidence="3">chitinase</fullName>
        <ecNumber evidence="3">3.2.1.14</ecNumber>
    </recommendedName>
</protein>
<evidence type="ECO:0000256" key="4">
    <source>
        <dbReference type="ARBA" id="ARBA00022669"/>
    </source>
</evidence>
<keyword evidence="4 11" id="KW-0147">Chitin-binding</keyword>
<keyword evidence="11" id="KW-1015">Disulfide bond</keyword>
<accession>A0AAD6GEP5</accession>
<dbReference type="GO" id="GO:0000272">
    <property type="term" value="P:polysaccharide catabolic process"/>
    <property type="evidence" value="ECO:0007669"/>
    <property type="project" value="UniProtKB-KW"/>
</dbReference>
<evidence type="ECO:0000256" key="12">
    <source>
        <dbReference type="RuleBase" id="RU000489"/>
    </source>
</evidence>
<reference evidence="16 17" key="1">
    <citation type="journal article" date="2023" name="IMA Fungus">
        <title>Comparative genomic study of the Penicillium genus elucidates a diverse pangenome and 15 lateral gene transfer events.</title>
        <authorList>
            <person name="Petersen C."/>
            <person name="Sorensen T."/>
            <person name="Nielsen M.R."/>
            <person name="Sondergaard T.E."/>
            <person name="Sorensen J.L."/>
            <person name="Fitzpatrick D.A."/>
            <person name="Frisvad J.C."/>
            <person name="Nielsen K.L."/>
        </authorList>
    </citation>
    <scope>NUCLEOTIDE SEQUENCE [LARGE SCALE GENOMIC DNA]</scope>
    <source>
        <strain evidence="16 17">IBT 35679</strain>
    </source>
</reference>
<dbReference type="InterPro" id="IPR036779">
    <property type="entry name" value="LysM_dom_sf"/>
</dbReference>
<dbReference type="Pfam" id="PF01476">
    <property type="entry name" value="LysM"/>
    <property type="match status" value="1"/>
</dbReference>
<dbReference type="SUPFAM" id="SSF57016">
    <property type="entry name" value="Plant lectins/antimicrobial peptides"/>
    <property type="match status" value="1"/>
</dbReference>
<dbReference type="InterPro" id="IPR011583">
    <property type="entry name" value="Chitinase_II/V-like_cat"/>
</dbReference>
<dbReference type="InterPro" id="IPR001579">
    <property type="entry name" value="Glyco_hydro_18_chit_AS"/>
</dbReference>
<feature type="disulfide bond" evidence="11">
    <location>
        <begin position="403"/>
        <end position="407"/>
    </location>
</feature>
<dbReference type="CDD" id="cd02878">
    <property type="entry name" value="GH18_zymocin_alpha"/>
    <property type="match status" value="1"/>
</dbReference>
<dbReference type="InterPro" id="IPR001002">
    <property type="entry name" value="Chitin-bd_1"/>
</dbReference>
<evidence type="ECO:0000256" key="7">
    <source>
        <dbReference type="ARBA" id="ARBA00023026"/>
    </source>
</evidence>
<evidence type="ECO:0000256" key="8">
    <source>
        <dbReference type="ARBA" id="ARBA00023277"/>
    </source>
</evidence>
<keyword evidence="7" id="KW-0843">Virulence</keyword>
<feature type="domain" description="GH18" evidence="15">
    <location>
        <begin position="421"/>
        <end position="781"/>
    </location>
</feature>
<dbReference type="Proteomes" id="UP001220324">
    <property type="component" value="Unassembled WGS sequence"/>
</dbReference>
<dbReference type="CDD" id="cd00118">
    <property type="entry name" value="LysM"/>
    <property type="match status" value="1"/>
</dbReference>
<sequence length="1233" mass="133525">MEERPLFQAPPQEYKGQAAAQWHVTPTTQMGEGLDTQFLKNDEINCPGEFVASTIDYEVGLWNSAPTTGTKASGVEVLTNLKTFLEGDCQKSTLFGYFDGAAVGVYVGADLANAHNIEVAVGNAISQLQNGTASFVWQYGGSTKSDTIGVTVNLDGDLAILQNHVVTWSDGGCITGFETNSISNAVIQKKSSVRTSTSLTKNDTVLARSFSHIKSLVSGDSCASLVTECGITAAELTEYNTASDLCSTLTLGQYICCSAGTLPDLAPSMYSNGTCYTYNVQSGDTCSAIAEDYTITVDDIDTYNSDTWGWYGCDDLQEGQNICLSNGTSPYPVALANAVCGPQVPGTNFTGTDGPDDWAALNSCPLNACCDVWGQCGTTPEYCNDTLASTGAPGTAAEGSEGCISNCGTAITNDAVAPSSYSAIGYYEVSSMSRPCLQMNAFSIDVTKYTHVHFAFGNITSNFSLSVEGAVEQFGYFQKLEDVKRIISFGGWAFSTDADTYMIFREGVTEANRDTLITNVVDFISNNDLDGVDFDWEYPGEPDIPGIPAGSSDDGDNYLAFLKGLRDALPDDKTISIAAPASYWYLKQFPISEIADVVSYIIYMTYDLHGTWDLGDGWAQDGCPAGDCLFSHVNLTETMWSLSMITKAGVATNSVMVGVTSYGRSFQMTTAGCTDSSCTWSAAGEAGECTQTAGYISKAEINQILDDDSDAYSLFDSASDSNIVVYNETQWVGYMTTTTKSTRTSYYKTFNFAGTTEWAIDLEEFVPASIVDIISDSTDPSFDYDLPCINLIPGQNTSVELEEYLDMGISYIDRILTYDGDEGDWDSVLLQRLEDFSCDSFPDGDCGFIEPYQCGTYDNTNITQEEYWAQYIAVTFFANLKQWYSAFDGAVIEDSLKIDEIVSTFDPVTSSPFTMESFMSALSSAMSDASEFAGTFPGFSEVNAAISIATTVSSLIFNGDASLPDDSTVETEITDILSELYSSVAGYVADIDTYLFETPAEADKLPSDLTTGTYEHPVSNYLYNSRPLFTLTASQWDETMGKINVTLQKYLVGQTMGASDYYILKNGLSLNLCDDVGSYVINGSCYQLAYPGAASCRQGLSYSTNVDSDIVDSIVDYYDIEVKEMITVSEYCQNVTGEYFGAFNGDVKFSGYPVCFFNLPVLDLFKSASVAWDGVDSWDSPCLNWARNQSATEPVLGVTYLPSNLETFFDGTYCKCTSSAACKRSELGKRMVC</sequence>
<evidence type="ECO:0000256" key="3">
    <source>
        <dbReference type="ARBA" id="ARBA00012729"/>
    </source>
</evidence>
<dbReference type="SUPFAM" id="SSF51445">
    <property type="entry name" value="(Trans)glycosidases"/>
    <property type="match status" value="1"/>
</dbReference>
<dbReference type="InterPro" id="IPR017853">
    <property type="entry name" value="GH"/>
</dbReference>
<evidence type="ECO:0000256" key="5">
    <source>
        <dbReference type="ARBA" id="ARBA00022801"/>
    </source>
</evidence>
<dbReference type="GO" id="GO:0006032">
    <property type="term" value="P:chitin catabolic process"/>
    <property type="evidence" value="ECO:0007669"/>
    <property type="project" value="UniProtKB-KW"/>
</dbReference>
<evidence type="ECO:0000256" key="1">
    <source>
        <dbReference type="ARBA" id="ARBA00000822"/>
    </source>
</evidence>
<evidence type="ECO:0000259" key="13">
    <source>
        <dbReference type="PROSITE" id="PS50941"/>
    </source>
</evidence>
<evidence type="ECO:0000256" key="11">
    <source>
        <dbReference type="PROSITE-ProRule" id="PRU00261"/>
    </source>
</evidence>
<evidence type="ECO:0000256" key="9">
    <source>
        <dbReference type="ARBA" id="ARBA00023295"/>
    </source>
</evidence>
<dbReference type="Gene3D" id="3.30.60.10">
    <property type="entry name" value="Endochitinase-like"/>
    <property type="match status" value="1"/>
</dbReference>
<comment type="similarity">
    <text evidence="2">Belongs to the glycosyl hydrolase 18 family. Chitinase class V subfamily.</text>
</comment>
<dbReference type="SUPFAM" id="SSF54106">
    <property type="entry name" value="LysM domain"/>
    <property type="match status" value="1"/>
</dbReference>
<evidence type="ECO:0000259" key="14">
    <source>
        <dbReference type="PROSITE" id="PS51782"/>
    </source>
</evidence>
<keyword evidence="9 12" id="KW-0326">Glycosidase</keyword>
<dbReference type="PANTHER" id="PTHR47700">
    <property type="entry name" value="V CHITINASE, PUTATIVE (AFU_ORTHOLOGUE AFUA_6G13720)-RELATED"/>
    <property type="match status" value="1"/>
</dbReference>
<feature type="domain" description="LysM" evidence="14">
    <location>
        <begin position="212"/>
        <end position="257"/>
    </location>
</feature>
<evidence type="ECO:0000313" key="17">
    <source>
        <dbReference type="Proteomes" id="UP001220324"/>
    </source>
</evidence>
<comment type="caution">
    <text evidence="11">Lacks conserved residue(s) required for the propagation of feature annotation.</text>
</comment>
<feature type="domain" description="LysM" evidence="14">
    <location>
        <begin position="276"/>
        <end position="324"/>
    </location>
</feature>
<dbReference type="EC" id="3.2.1.14" evidence="3"/>
<feature type="disulfide bond" evidence="11">
    <location>
        <begin position="369"/>
        <end position="383"/>
    </location>
</feature>
<dbReference type="InterPro" id="IPR001223">
    <property type="entry name" value="Glyco_hydro18_cat"/>
</dbReference>
<evidence type="ECO:0000313" key="16">
    <source>
        <dbReference type="EMBL" id="KAJ5538484.1"/>
    </source>
</evidence>
<dbReference type="InterPro" id="IPR018392">
    <property type="entry name" value="LysM"/>
</dbReference>
<dbReference type="PROSITE" id="PS01095">
    <property type="entry name" value="GH18_1"/>
    <property type="match status" value="1"/>
</dbReference>
<dbReference type="CDD" id="cd00035">
    <property type="entry name" value="ChtBD1"/>
    <property type="match status" value="1"/>
</dbReference>
<evidence type="ECO:0000259" key="15">
    <source>
        <dbReference type="PROSITE" id="PS51910"/>
    </source>
</evidence>
<dbReference type="InterPro" id="IPR053214">
    <property type="entry name" value="LysM12-like"/>
</dbReference>
<dbReference type="GO" id="GO:0008843">
    <property type="term" value="F:endochitinase activity"/>
    <property type="evidence" value="ECO:0007669"/>
    <property type="project" value="UniProtKB-EC"/>
</dbReference>
<dbReference type="PROSITE" id="PS51782">
    <property type="entry name" value="LYSM"/>
    <property type="match status" value="2"/>
</dbReference>
<dbReference type="PROSITE" id="PS50941">
    <property type="entry name" value="CHIT_BIND_I_2"/>
    <property type="match status" value="1"/>
</dbReference>
<keyword evidence="8" id="KW-0119">Carbohydrate metabolism</keyword>
<dbReference type="PANTHER" id="PTHR47700:SF2">
    <property type="entry name" value="CHITINASE"/>
    <property type="match status" value="1"/>
</dbReference>
<dbReference type="PROSITE" id="PS51910">
    <property type="entry name" value="GH18_2"/>
    <property type="match status" value="1"/>
</dbReference>